<protein>
    <recommendedName>
        <fullName evidence="4">VWFA domain-containing protein</fullName>
    </recommendedName>
</protein>
<dbReference type="InterPro" id="IPR036465">
    <property type="entry name" value="vWFA_dom_sf"/>
</dbReference>
<name>A0A1R2B6K6_9CILI</name>
<sequence>MALSAATTGLLMAELGYEPVEKNTIMQKLNLLKPSGGTALRDSVGFGVSLILKLNQALSEIGTSEIWNFVHIVITDGDDTSSKTKPEELAALFYLINQTIPTSRCSTSYVGIELSQKAAAELTLISVFGGNSCNAYQANNVNLNQIFDRISIDVGIVRQVGVVGVNSGNQSALMIHQRSAPVVQVKRNRFAVLLNLDFSGSMRGQRWNSLKNSVSMFLRNLQQGDLACCCLFNDKVQMLNRLQISQPKPAITYSQPSSNASMQISQPKPAITYSQPSSNASSNNYSSSVPKKKEKSCCVIF</sequence>
<accession>A0A1R2B6K6</accession>
<proteinExistence type="predicted"/>
<organism evidence="2 3">
    <name type="scientific">Stentor coeruleus</name>
    <dbReference type="NCBI Taxonomy" id="5963"/>
    <lineage>
        <taxon>Eukaryota</taxon>
        <taxon>Sar</taxon>
        <taxon>Alveolata</taxon>
        <taxon>Ciliophora</taxon>
        <taxon>Postciliodesmatophora</taxon>
        <taxon>Heterotrichea</taxon>
        <taxon>Heterotrichida</taxon>
        <taxon>Stentoridae</taxon>
        <taxon>Stentor</taxon>
    </lineage>
</organism>
<evidence type="ECO:0008006" key="4">
    <source>
        <dbReference type="Google" id="ProtNLM"/>
    </source>
</evidence>
<gene>
    <name evidence="2" type="ORF">SteCoe_29164</name>
</gene>
<feature type="compositionally biased region" description="Low complexity" evidence="1">
    <location>
        <begin position="274"/>
        <end position="288"/>
    </location>
</feature>
<dbReference type="AlphaFoldDB" id="A0A1R2B6K6"/>
<dbReference type="SUPFAM" id="SSF53300">
    <property type="entry name" value="vWA-like"/>
    <property type="match status" value="1"/>
</dbReference>
<keyword evidence="3" id="KW-1185">Reference proteome</keyword>
<reference evidence="2 3" key="1">
    <citation type="submission" date="2016-11" db="EMBL/GenBank/DDBJ databases">
        <title>The macronuclear genome of Stentor coeruleus: a giant cell with tiny introns.</title>
        <authorList>
            <person name="Slabodnick M."/>
            <person name="Ruby J.G."/>
            <person name="Reiff S.B."/>
            <person name="Swart E.C."/>
            <person name="Gosai S."/>
            <person name="Prabakaran S."/>
            <person name="Witkowska E."/>
            <person name="Larue G.E."/>
            <person name="Fisher S."/>
            <person name="Freeman R.M."/>
            <person name="Gunawardena J."/>
            <person name="Chu W."/>
            <person name="Stover N.A."/>
            <person name="Gregory B.D."/>
            <person name="Nowacki M."/>
            <person name="Derisi J."/>
            <person name="Roy S.W."/>
            <person name="Marshall W.F."/>
            <person name="Sood P."/>
        </authorList>
    </citation>
    <scope>NUCLEOTIDE SEQUENCE [LARGE SCALE GENOMIC DNA]</scope>
    <source>
        <strain evidence="2">WM001</strain>
    </source>
</reference>
<evidence type="ECO:0000313" key="2">
    <source>
        <dbReference type="EMBL" id="OMJ72401.1"/>
    </source>
</evidence>
<feature type="region of interest" description="Disordered" evidence="1">
    <location>
        <begin position="253"/>
        <end position="296"/>
    </location>
</feature>
<dbReference type="EMBL" id="MPUH01000904">
    <property type="protein sequence ID" value="OMJ72401.1"/>
    <property type="molecule type" value="Genomic_DNA"/>
</dbReference>
<dbReference type="Proteomes" id="UP000187209">
    <property type="component" value="Unassembled WGS sequence"/>
</dbReference>
<evidence type="ECO:0000313" key="3">
    <source>
        <dbReference type="Proteomes" id="UP000187209"/>
    </source>
</evidence>
<dbReference type="OrthoDB" id="299997at2759"/>
<evidence type="ECO:0000256" key="1">
    <source>
        <dbReference type="SAM" id="MobiDB-lite"/>
    </source>
</evidence>
<feature type="compositionally biased region" description="Polar residues" evidence="1">
    <location>
        <begin position="253"/>
        <end position="266"/>
    </location>
</feature>
<dbReference type="Gene3D" id="3.40.50.410">
    <property type="entry name" value="von Willebrand factor, type A domain"/>
    <property type="match status" value="1"/>
</dbReference>
<comment type="caution">
    <text evidence="2">The sequence shown here is derived from an EMBL/GenBank/DDBJ whole genome shotgun (WGS) entry which is preliminary data.</text>
</comment>